<evidence type="ECO:0000313" key="1">
    <source>
        <dbReference type="EMBL" id="QDT07138.1"/>
    </source>
</evidence>
<evidence type="ECO:0000313" key="2">
    <source>
        <dbReference type="Proteomes" id="UP000318538"/>
    </source>
</evidence>
<dbReference type="KEGG" id="rlc:K227x_55630"/>
<keyword evidence="2" id="KW-1185">Reference proteome</keyword>
<reference evidence="1 2" key="1">
    <citation type="submission" date="2019-02" db="EMBL/GenBank/DDBJ databases">
        <title>Deep-cultivation of Planctomycetes and their phenomic and genomic characterization uncovers novel biology.</title>
        <authorList>
            <person name="Wiegand S."/>
            <person name="Jogler M."/>
            <person name="Boedeker C."/>
            <person name="Pinto D."/>
            <person name="Vollmers J."/>
            <person name="Rivas-Marin E."/>
            <person name="Kohn T."/>
            <person name="Peeters S.H."/>
            <person name="Heuer A."/>
            <person name="Rast P."/>
            <person name="Oberbeckmann S."/>
            <person name="Bunk B."/>
            <person name="Jeske O."/>
            <person name="Meyerdierks A."/>
            <person name="Storesund J.E."/>
            <person name="Kallscheuer N."/>
            <person name="Luecker S."/>
            <person name="Lage O.M."/>
            <person name="Pohl T."/>
            <person name="Merkel B.J."/>
            <person name="Hornburger P."/>
            <person name="Mueller R.-W."/>
            <person name="Bruemmer F."/>
            <person name="Labrenz M."/>
            <person name="Spormann A.M."/>
            <person name="Op den Camp H."/>
            <person name="Overmann J."/>
            <person name="Amann R."/>
            <person name="Jetten M.S.M."/>
            <person name="Mascher T."/>
            <person name="Medema M.H."/>
            <person name="Devos D.P."/>
            <person name="Kaster A.-K."/>
            <person name="Ovreas L."/>
            <person name="Rohde M."/>
            <person name="Galperin M.Y."/>
            <person name="Jogler C."/>
        </authorList>
    </citation>
    <scope>NUCLEOTIDE SEQUENCE [LARGE SCALE GENOMIC DNA]</scope>
    <source>
        <strain evidence="1 2">K22_7</strain>
    </source>
</reference>
<accession>A0A517NJ63</accession>
<gene>
    <name evidence="1" type="ORF">K227x_55630</name>
</gene>
<organism evidence="1 2">
    <name type="scientific">Rubripirellula lacrimiformis</name>
    <dbReference type="NCBI Taxonomy" id="1930273"/>
    <lineage>
        <taxon>Bacteria</taxon>
        <taxon>Pseudomonadati</taxon>
        <taxon>Planctomycetota</taxon>
        <taxon>Planctomycetia</taxon>
        <taxon>Pirellulales</taxon>
        <taxon>Pirellulaceae</taxon>
        <taxon>Rubripirellula</taxon>
    </lineage>
</organism>
<name>A0A517NJ63_9BACT</name>
<dbReference type="EMBL" id="CP036525">
    <property type="protein sequence ID" value="QDT07138.1"/>
    <property type="molecule type" value="Genomic_DNA"/>
</dbReference>
<protein>
    <submittedName>
        <fullName evidence="1">Uncharacterized protein</fullName>
    </submittedName>
</protein>
<dbReference type="Proteomes" id="UP000318538">
    <property type="component" value="Chromosome"/>
</dbReference>
<sequence>MPVASATGFGIPPIIFSAGPPVGGLAEKIKIALVIAIRAARPTAKSCRRSAAKPDVLSPWLSN</sequence>
<proteinExistence type="predicted"/>
<dbReference type="AlphaFoldDB" id="A0A517NJ63"/>